<dbReference type="AlphaFoldDB" id="A0A9Q3E3J1"/>
<dbReference type="Proteomes" id="UP000765509">
    <property type="component" value="Unassembled WGS sequence"/>
</dbReference>
<gene>
    <name evidence="1" type="ORF">O181_052752</name>
</gene>
<protein>
    <submittedName>
        <fullName evidence="1">Uncharacterized protein</fullName>
    </submittedName>
</protein>
<reference evidence="1" key="1">
    <citation type="submission" date="2021-03" db="EMBL/GenBank/DDBJ databases">
        <title>Draft genome sequence of rust myrtle Austropuccinia psidii MF-1, a brazilian biotype.</title>
        <authorList>
            <person name="Quecine M.C."/>
            <person name="Pachon D.M.R."/>
            <person name="Bonatelli M.L."/>
            <person name="Correr F.H."/>
            <person name="Franceschini L.M."/>
            <person name="Leite T.F."/>
            <person name="Margarido G.R.A."/>
            <person name="Almeida C.A."/>
            <person name="Ferrarezi J.A."/>
            <person name="Labate C.A."/>
        </authorList>
    </citation>
    <scope>NUCLEOTIDE SEQUENCE</scope>
    <source>
        <strain evidence="1">MF-1</strain>
    </source>
</reference>
<name>A0A9Q3E3J1_9BASI</name>
<comment type="caution">
    <text evidence="1">The sequence shown here is derived from an EMBL/GenBank/DDBJ whole genome shotgun (WGS) entry which is preliminary data.</text>
</comment>
<dbReference type="InterPro" id="IPR043128">
    <property type="entry name" value="Rev_trsase/Diguanyl_cyclase"/>
</dbReference>
<organism evidence="1 2">
    <name type="scientific">Austropuccinia psidii MF-1</name>
    <dbReference type="NCBI Taxonomy" id="1389203"/>
    <lineage>
        <taxon>Eukaryota</taxon>
        <taxon>Fungi</taxon>
        <taxon>Dikarya</taxon>
        <taxon>Basidiomycota</taxon>
        <taxon>Pucciniomycotina</taxon>
        <taxon>Pucciniomycetes</taxon>
        <taxon>Pucciniales</taxon>
        <taxon>Sphaerophragmiaceae</taxon>
        <taxon>Austropuccinia</taxon>
    </lineage>
</organism>
<evidence type="ECO:0000313" key="2">
    <source>
        <dbReference type="Proteomes" id="UP000765509"/>
    </source>
</evidence>
<evidence type="ECO:0000313" key="1">
    <source>
        <dbReference type="EMBL" id="MBW0513037.1"/>
    </source>
</evidence>
<dbReference type="Gene3D" id="3.30.70.270">
    <property type="match status" value="1"/>
</dbReference>
<accession>A0A9Q3E3J1</accession>
<dbReference type="EMBL" id="AVOT02023137">
    <property type="protein sequence ID" value="MBW0513037.1"/>
    <property type="molecule type" value="Genomic_DNA"/>
</dbReference>
<dbReference type="Gene3D" id="3.10.10.10">
    <property type="entry name" value="HIV Type 1 Reverse Transcriptase, subunit A, domain 1"/>
    <property type="match status" value="1"/>
</dbReference>
<proteinExistence type="predicted"/>
<sequence length="95" mass="11040">MDVIIKIEHKKIVEITTPVLITWHDGKSSLCGDFRAPNNYTKAERYPIARIPHALEKLSKAKIHNQIGLYERLPPEWSQTKLHEITQNHMSYGHI</sequence>
<keyword evidence="2" id="KW-1185">Reference proteome</keyword>